<keyword evidence="5" id="KW-1185">Reference proteome</keyword>
<dbReference type="GO" id="GO:0003723">
    <property type="term" value="F:RNA binding"/>
    <property type="evidence" value="ECO:0007669"/>
    <property type="project" value="UniProtKB-UniRule"/>
</dbReference>
<protein>
    <recommendedName>
        <fullName evidence="3">SsrA-binding protein</fullName>
    </recommendedName>
    <alternativeName>
        <fullName evidence="3">Small protein B</fullName>
    </alternativeName>
</protein>
<dbReference type="GO" id="GO:0070930">
    <property type="term" value="P:trans-translation-dependent protein tagging"/>
    <property type="evidence" value="ECO:0007669"/>
    <property type="project" value="TreeGrafter"/>
</dbReference>
<evidence type="ECO:0000313" key="4">
    <source>
        <dbReference type="EMBL" id="RDC63493.1"/>
    </source>
</evidence>
<evidence type="ECO:0000256" key="2">
    <source>
        <dbReference type="ARBA" id="ARBA00022884"/>
    </source>
</evidence>
<dbReference type="NCBIfam" id="TIGR00086">
    <property type="entry name" value="smpB"/>
    <property type="match status" value="1"/>
</dbReference>
<reference evidence="4 5" key="1">
    <citation type="submission" date="2018-04" db="EMBL/GenBank/DDBJ databases">
        <title>Adhaeribacter sp. HMF7616 genome sequencing and assembly.</title>
        <authorList>
            <person name="Kang H."/>
            <person name="Kang J."/>
            <person name="Cha I."/>
            <person name="Kim H."/>
            <person name="Joh K."/>
        </authorList>
    </citation>
    <scope>NUCLEOTIDE SEQUENCE [LARGE SCALE GENOMIC DNA]</scope>
    <source>
        <strain evidence="4 5">HMF7616</strain>
    </source>
</reference>
<evidence type="ECO:0000256" key="3">
    <source>
        <dbReference type="HAMAP-Rule" id="MF_00023"/>
    </source>
</evidence>
<evidence type="ECO:0000256" key="1">
    <source>
        <dbReference type="ARBA" id="ARBA00022490"/>
    </source>
</evidence>
<dbReference type="Pfam" id="PF01668">
    <property type="entry name" value="SmpB"/>
    <property type="match status" value="1"/>
</dbReference>
<dbReference type="PANTHER" id="PTHR30308:SF2">
    <property type="entry name" value="SSRA-BINDING PROTEIN"/>
    <property type="match status" value="1"/>
</dbReference>
<dbReference type="EMBL" id="QASA01000001">
    <property type="protein sequence ID" value="RDC63493.1"/>
    <property type="molecule type" value="Genomic_DNA"/>
</dbReference>
<organism evidence="4 5">
    <name type="scientific">Adhaeribacter pallidiroseus</name>
    <dbReference type="NCBI Taxonomy" id="2072847"/>
    <lineage>
        <taxon>Bacteria</taxon>
        <taxon>Pseudomonadati</taxon>
        <taxon>Bacteroidota</taxon>
        <taxon>Cytophagia</taxon>
        <taxon>Cytophagales</taxon>
        <taxon>Hymenobacteraceae</taxon>
        <taxon>Adhaeribacter</taxon>
    </lineage>
</organism>
<sequence length="122" mass="14386">MLQGTEIKSIREGNVNLQDGFCVFQNDGLWLLQVTIAKYTEGTYNNHEPTRPRKLLLNKKELNQLSKKSEEQGLTIIPIRFFISERGFAKVEIALARGKKLYDKREDIKERDVKREMQRERF</sequence>
<comment type="caution">
    <text evidence="4">The sequence shown here is derived from an EMBL/GenBank/DDBJ whole genome shotgun (WGS) entry which is preliminary data.</text>
</comment>
<dbReference type="GO" id="GO:0005829">
    <property type="term" value="C:cytosol"/>
    <property type="evidence" value="ECO:0007669"/>
    <property type="project" value="TreeGrafter"/>
</dbReference>
<dbReference type="HAMAP" id="MF_00023">
    <property type="entry name" value="SmpB"/>
    <property type="match status" value="1"/>
</dbReference>
<dbReference type="SUPFAM" id="SSF74982">
    <property type="entry name" value="Small protein B (SmpB)"/>
    <property type="match status" value="1"/>
</dbReference>
<dbReference type="AlphaFoldDB" id="A0A369QF05"/>
<dbReference type="InterPro" id="IPR023620">
    <property type="entry name" value="SmpB"/>
</dbReference>
<proteinExistence type="inferred from homology"/>
<dbReference type="Proteomes" id="UP000253919">
    <property type="component" value="Unassembled WGS sequence"/>
</dbReference>
<dbReference type="GO" id="GO:0070929">
    <property type="term" value="P:trans-translation"/>
    <property type="evidence" value="ECO:0007669"/>
    <property type="project" value="UniProtKB-UniRule"/>
</dbReference>
<dbReference type="Gene3D" id="2.40.280.10">
    <property type="match status" value="1"/>
</dbReference>
<accession>A0A369QF05</accession>
<name>A0A369QF05_9BACT</name>
<evidence type="ECO:0000313" key="5">
    <source>
        <dbReference type="Proteomes" id="UP000253919"/>
    </source>
</evidence>
<dbReference type="InterPro" id="IPR000037">
    <property type="entry name" value="SsrA-bd_prot"/>
</dbReference>
<gene>
    <name evidence="3" type="primary">smpB</name>
    <name evidence="4" type="ORF">AHMF7616_02098</name>
</gene>
<comment type="subcellular location">
    <subcellularLocation>
        <location evidence="3">Cytoplasm</location>
    </subcellularLocation>
    <text evidence="3">The tmRNA-SmpB complex associates with stalled 70S ribosomes.</text>
</comment>
<keyword evidence="1 3" id="KW-0963">Cytoplasm</keyword>
<comment type="similarity">
    <text evidence="3">Belongs to the SmpB family.</text>
</comment>
<comment type="function">
    <text evidence="3">Required for rescue of stalled ribosomes mediated by trans-translation. Binds to transfer-messenger RNA (tmRNA), required for stable association of tmRNA with ribosomes. tmRNA and SmpB together mimic tRNA shape, replacing the anticodon stem-loop with SmpB. tmRNA is encoded by the ssrA gene; the 2 termini fold to resemble tRNA(Ala) and it encodes a 'tag peptide', a short internal open reading frame. During trans-translation Ala-aminoacylated tmRNA acts like a tRNA, entering the A-site of stalled ribosomes, displacing the stalled mRNA. The ribosome then switches to translate the ORF on the tmRNA; the nascent peptide is terminated with the 'tag peptide' encoded by the tmRNA and targeted for degradation. The ribosome is freed to recommence translation, which seems to be the essential function of trans-translation.</text>
</comment>
<dbReference type="NCBIfam" id="NF003843">
    <property type="entry name" value="PRK05422.1"/>
    <property type="match status" value="1"/>
</dbReference>
<dbReference type="PANTHER" id="PTHR30308">
    <property type="entry name" value="TMRNA-BINDING COMPONENT OF TRANS-TRANSLATION TAGGING COMPLEX"/>
    <property type="match status" value="1"/>
</dbReference>
<keyword evidence="2 3" id="KW-0694">RNA-binding</keyword>